<proteinExistence type="predicted"/>
<dbReference type="SUPFAM" id="SSF55347">
    <property type="entry name" value="Glyceraldehyde-3-phosphate dehydrogenase-like, C-terminal domain"/>
    <property type="match status" value="1"/>
</dbReference>
<reference evidence="3" key="1">
    <citation type="submission" date="2020-04" db="EMBL/GenBank/DDBJ databases">
        <authorList>
            <person name="Zhang T."/>
        </authorList>
    </citation>
    <scope>NUCLEOTIDE SEQUENCE</scope>
    <source>
        <strain evidence="3">HKST-UBA02</strain>
    </source>
</reference>
<evidence type="ECO:0000259" key="2">
    <source>
        <dbReference type="Pfam" id="PF22725"/>
    </source>
</evidence>
<dbReference type="PANTHER" id="PTHR43377:SF6">
    <property type="entry name" value="GFO_IDH_MOCA-LIKE OXIDOREDUCTASE N-TERMINAL DOMAIN-CONTAINING PROTEIN"/>
    <property type="match status" value="1"/>
</dbReference>
<protein>
    <submittedName>
        <fullName evidence="3">Gfo/Idh/MocA family oxidoreductase</fullName>
    </submittedName>
</protein>
<sequence>MSRGSVPSIGMVGVGNWGKNHLRNFASLTSCRLGGICDRDPAVLARVREEHPDVFVTDDFDALLARPDIDAMVIASSAVTHAPLGVQALESGRDVFLEKPMALSSKDGEAILRAAEKKDRIVMVGHLLLYHPAVEYLKSLVDEGELGDLHYIYSERVNLGAIRSDENAMWSFAPHDLSIVGLLFDEQPESVSARGGCYVQESIEDVVFLNVKYPSGRTAQIHVSWLDPHKIRKTTLVGSKKMAVFDDMEPAEKIRIYDKGVDTPQFVSYDQAPALRFGDIVIPQLKMKEPLRIECQHFVDCVRERKRPRTDGESGLTVVRILEAGQRSLERGGEPIRIG</sequence>
<accession>A0A956SFJ8</accession>
<dbReference type="Gene3D" id="3.40.50.720">
    <property type="entry name" value="NAD(P)-binding Rossmann-like Domain"/>
    <property type="match status" value="1"/>
</dbReference>
<dbReference type="SUPFAM" id="SSF51735">
    <property type="entry name" value="NAD(P)-binding Rossmann-fold domains"/>
    <property type="match status" value="1"/>
</dbReference>
<dbReference type="Pfam" id="PF01408">
    <property type="entry name" value="GFO_IDH_MocA"/>
    <property type="match status" value="1"/>
</dbReference>
<dbReference type="EMBL" id="JAGQHS010000051">
    <property type="protein sequence ID" value="MCA9756383.1"/>
    <property type="molecule type" value="Genomic_DNA"/>
</dbReference>
<name>A0A956SFJ8_UNCEI</name>
<dbReference type="Pfam" id="PF22725">
    <property type="entry name" value="GFO_IDH_MocA_C3"/>
    <property type="match status" value="1"/>
</dbReference>
<dbReference type="GO" id="GO:0000166">
    <property type="term" value="F:nucleotide binding"/>
    <property type="evidence" value="ECO:0007669"/>
    <property type="project" value="InterPro"/>
</dbReference>
<feature type="domain" description="Gfo/Idh/MocA-like oxidoreductase N-terminal" evidence="1">
    <location>
        <begin position="9"/>
        <end position="126"/>
    </location>
</feature>
<dbReference type="PANTHER" id="PTHR43377">
    <property type="entry name" value="BILIVERDIN REDUCTASE A"/>
    <property type="match status" value="1"/>
</dbReference>
<dbReference type="InterPro" id="IPR051450">
    <property type="entry name" value="Gfo/Idh/MocA_Oxidoreductases"/>
</dbReference>
<gene>
    <name evidence="3" type="ORF">KDA27_11330</name>
</gene>
<dbReference type="AlphaFoldDB" id="A0A956SFJ8"/>
<dbReference type="Proteomes" id="UP000739538">
    <property type="component" value="Unassembled WGS sequence"/>
</dbReference>
<evidence type="ECO:0000313" key="3">
    <source>
        <dbReference type="EMBL" id="MCA9756383.1"/>
    </source>
</evidence>
<dbReference type="InterPro" id="IPR055170">
    <property type="entry name" value="GFO_IDH_MocA-like_dom"/>
</dbReference>
<dbReference type="InterPro" id="IPR000683">
    <property type="entry name" value="Gfo/Idh/MocA-like_OxRdtase_N"/>
</dbReference>
<evidence type="ECO:0000259" key="1">
    <source>
        <dbReference type="Pfam" id="PF01408"/>
    </source>
</evidence>
<dbReference type="InterPro" id="IPR036291">
    <property type="entry name" value="NAD(P)-bd_dom_sf"/>
</dbReference>
<evidence type="ECO:0000313" key="4">
    <source>
        <dbReference type="Proteomes" id="UP000739538"/>
    </source>
</evidence>
<comment type="caution">
    <text evidence="3">The sequence shown here is derived from an EMBL/GenBank/DDBJ whole genome shotgun (WGS) entry which is preliminary data.</text>
</comment>
<organism evidence="3 4">
    <name type="scientific">Eiseniibacteriota bacterium</name>
    <dbReference type="NCBI Taxonomy" id="2212470"/>
    <lineage>
        <taxon>Bacteria</taxon>
        <taxon>Candidatus Eiseniibacteriota</taxon>
    </lineage>
</organism>
<reference evidence="3" key="2">
    <citation type="journal article" date="2021" name="Microbiome">
        <title>Successional dynamics and alternative stable states in a saline activated sludge microbial community over 9 years.</title>
        <authorList>
            <person name="Wang Y."/>
            <person name="Ye J."/>
            <person name="Ju F."/>
            <person name="Liu L."/>
            <person name="Boyd J.A."/>
            <person name="Deng Y."/>
            <person name="Parks D.H."/>
            <person name="Jiang X."/>
            <person name="Yin X."/>
            <person name="Woodcroft B.J."/>
            <person name="Tyson G.W."/>
            <person name="Hugenholtz P."/>
            <person name="Polz M.F."/>
            <person name="Zhang T."/>
        </authorList>
    </citation>
    <scope>NUCLEOTIDE SEQUENCE</scope>
    <source>
        <strain evidence="3">HKST-UBA02</strain>
    </source>
</reference>
<dbReference type="Gene3D" id="3.30.360.10">
    <property type="entry name" value="Dihydrodipicolinate Reductase, domain 2"/>
    <property type="match status" value="1"/>
</dbReference>
<feature type="domain" description="GFO/IDH/MocA-like oxidoreductase" evidence="2">
    <location>
        <begin position="135"/>
        <end position="243"/>
    </location>
</feature>